<evidence type="ECO:0000256" key="9">
    <source>
        <dbReference type="ARBA" id="ARBA00023315"/>
    </source>
</evidence>
<protein>
    <recommendedName>
        <fullName evidence="12">Tafazzin family protein</fullName>
    </recommendedName>
</protein>
<evidence type="ECO:0000313" key="15">
    <source>
        <dbReference type="Proteomes" id="UP000284706"/>
    </source>
</evidence>
<evidence type="ECO:0000256" key="7">
    <source>
        <dbReference type="ARBA" id="ARBA00023128"/>
    </source>
</evidence>
<name>A0A409YLE0_9AGAR</name>
<organism evidence="14 15">
    <name type="scientific">Gymnopilus dilepis</name>
    <dbReference type="NCBI Taxonomy" id="231916"/>
    <lineage>
        <taxon>Eukaryota</taxon>
        <taxon>Fungi</taxon>
        <taxon>Dikarya</taxon>
        <taxon>Basidiomycota</taxon>
        <taxon>Agaricomycotina</taxon>
        <taxon>Agaricomycetes</taxon>
        <taxon>Agaricomycetidae</taxon>
        <taxon>Agaricales</taxon>
        <taxon>Agaricineae</taxon>
        <taxon>Hymenogastraceae</taxon>
        <taxon>Gymnopilus</taxon>
    </lineage>
</organism>
<evidence type="ECO:0000256" key="12">
    <source>
        <dbReference type="RuleBase" id="RU365062"/>
    </source>
</evidence>
<evidence type="ECO:0000256" key="6">
    <source>
        <dbReference type="ARBA" id="ARBA00023098"/>
    </source>
</evidence>
<keyword evidence="8" id="KW-0472">Membrane</keyword>
<sequence length="300" mass="32728">MSTATVAAVGLTCKAFLSSGLCSIHVSGLNVLRDALESASRPAGQGVVTVCNHISTLDDPLVWGVLPARYYLSSRMTRWALGASDIIFTNPVFSTFFALGQTLETFRGQGIYQKSVDVAIQKLNTGNWVHLFGEGKVNQPNTYPRDGLGRAMLPRFKWGVGRILMEANIPPVVIPMWVTGFDRLMPEGRPFPYKYLPRLGARLSVTFGSPIPADEIHAALAVTEKDPDVDPSAKFASEKQGGWLGEASRQINQENTASRYDEKTYISLIRQKVTAIIHREVEALGRSVSGDSLADPLPPP</sequence>
<dbReference type="GO" id="GO:0035965">
    <property type="term" value="P:cardiolipin acyl-chain remodeling"/>
    <property type="evidence" value="ECO:0007669"/>
    <property type="project" value="TreeGrafter"/>
</dbReference>
<dbReference type="PANTHER" id="PTHR12497">
    <property type="entry name" value="TAZ PROTEIN TAFAZZIN"/>
    <property type="match status" value="1"/>
</dbReference>
<reference evidence="14 15" key="1">
    <citation type="journal article" date="2018" name="Evol. Lett.">
        <title>Horizontal gene cluster transfer increased hallucinogenic mushroom diversity.</title>
        <authorList>
            <person name="Reynolds H.T."/>
            <person name="Vijayakumar V."/>
            <person name="Gluck-Thaler E."/>
            <person name="Korotkin H.B."/>
            <person name="Matheny P.B."/>
            <person name="Slot J.C."/>
        </authorList>
    </citation>
    <scope>NUCLEOTIDE SEQUENCE [LARGE SCALE GENOMIC DNA]</scope>
    <source>
        <strain evidence="14 15">SRW20</strain>
    </source>
</reference>
<dbReference type="SMART" id="SM00563">
    <property type="entry name" value="PlsC"/>
    <property type="match status" value="1"/>
</dbReference>
<keyword evidence="6" id="KW-0443">Lipid metabolism</keyword>
<dbReference type="STRING" id="231916.A0A409YLE0"/>
<dbReference type="AlphaFoldDB" id="A0A409YLE0"/>
<keyword evidence="7" id="KW-0496">Mitochondrion</keyword>
<feature type="domain" description="Phospholipid/glycerol acyltransferase" evidence="13">
    <location>
        <begin position="47"/>
        <end position="181"/>
    </location>
</feature>
<evidence type="ECO:0000256" key="10">
    <source>
        <dbReference type="ARBA" id="ARBA00024323"/>
    </source>
</evidence>
<evidence type="ECO:0000313" key="14">
    <source>
        <dbReference type="EMBL" id="PPR03850.1"/>
    </source>
</evidence>
<dbReference type="Proteomes" id="UP000284706">
    <property type="component" value="Unassembled WGS sequence"/>
</dbReference>
<evidence type="ECO:0000259" key="13">
    <source>
        <dbReference type="SMART" id="SM00563"/>
    </source>
</evidence>
<evidence type="ECO:0000256" key="1">
    <source>
        <dbReference type="ARBA" id="ARBA00004137"/>
    </source>
</evidence>
<evidence type="ECO:0000256" key="5">
    <source>
        <dbReference type="ARBA" id="ARBA00022792"/>
    </source>
</evidence>
<proteinExistence type="inferred from homology"/>
<evidence type="ECO:0000256" key="8">
    <source>
        <dbReference type="ARBA" id="ARBA00023136"/>
    </source>
</evidence>
<comment type="caution">
    <text evidence="14">The sequence shown here is derived from an EMBL/GenBank/DDBJ whole genome shotgun (WGS) entry which is preliminary data.</text>
</comment>
<comment type="catalytic activity">
    <reaction evidence="11">
        <text>1'-[1,2-diacyl-sn-glycero-3-phospho],3'-[1-acyl-sn-glycero-3-phospho]-glycerol + a 1,2-diacyl-sn-glycero-3-phosphocholine = a cardiolipin + a 1-acyl-sn-glycero-3-phosphocholine</text>
        <dbReference type="Rhea" id="RHEA:33731"/>
        <dbReference type="ChEBI" id="CHEBI:57643"/>
        <dbReference type="ChEBI" id="CHEBI:58168"/>
        <dbReference type="ChEBI" id="CHEBI:62237"/>
        <dbReference type="ChEBI" id="CHEBI:64743"/>
    </reaction>
    <physiologicalReaction direction="left-to-right" evidence="11">
        <dbReference type="Rhea" id="RHEA:33732"/>
    </physiologicalReaction>
    <physiologicalReaction direction="right-to-left" evidence="11">
        <dbReference type="Rhea" id="RHEA:33733"/>
    </physiologicalReaction>
</comment>
<dbReference type="Pfam" id="PF01553">
    <property type="entry name" value="Acyltransferase"/>
    <property type="match status" value="1"/>
</dbReference>
<keyword evidence="3" id="KW-0808">Transferase</keyword>
<accession>A0A409YLE0</accession>
<dbReference type="OrthoDB" id="193467at2759"/>
<comment type="similarity">
    <text evidence="2 12">Belongs to the taffazin family.</text>
</comment>
<dbReference type="InterPro" id="IPR002123">
    <property type="entry name" value="Plipid/glycerol_acylTrfase"/>
</dbReference>
<evidence type="ECO:0000256" key="4">
    <source>
        <dbReference type="ARBA" id="ARBA00022787"/>
    </source>
</evidence>
<comment type="subcellular location">
    <subcellularLocation>
        <location evidence="1">Mitochondrion inner membrane</location>
        <topology evidence="1">Peripheral membrane protein</topology>
        <orientation evidence="1">Intermembrane side</orientation>
    </subcellularLocation>
    <subcellularLocation>
        <location evidence="10">Mitochondrion outer membrane</location>
        <topology evidence="10">Peripheral membrane protein</topology>
        <orientation evidence="10">Intermembrane side</orientation>
    </subcellularLocation>
</comment>
<dbReference type="PRINTS" id="PR00979">
    <property type="entry name" value="TAFAZZIN"/>
</dbReference>
<keyword evidence="4" id="KW-1000">Mitochondrion outer membrane</keyword>
<dbReference type="PANTHER" id="PTHR12497:SF0">
    <property type="entry name" value="TAFAZZIN"/>
    <property type="match status" value="1"/>
</dbReference>
<dbReference type="EMBL" id="NHYE01000695">
    <property type="protein sequence ID" value="PPR03850.1"/>
    <property type="molecule type" value="Genomic_DNA"/>
</dbReference>
<dbReference type="GO" id="GO:0005743">
    <property type="term" value="C:mitochondrial inner membrane"/>
    <property type="evidence" value="ECO:0007669"/>
    <property type="project" value="UniProtKB-SubCell"/>
</dbReference>
<evidence type="ECO:0000256" key="2">
    <source>
        <dbReference type="ARBA" id="ARBA00010524"/>
    </source>
</evidence>
<dbReference type="InterPro" id="IPR000872">
    <property type="entry name" value="Tafazzin"/>
</dbReference>
<keyword evidence="15" id="KW-1185">Reference proteome</keyword>
<dbReference type="SUPFAM" id="SSF69593">
    <property type="entry name" value="Glycerol-3-phosphate (1)-acyltransferase"/>
    <property type="match status" value="1"/>
</dbReference>
<evidence type="ECO:0000256" key="3">
    <source>
        <dbReference type="ARBA" id="ARBA00022679"/>
    </source>
</evidence>
<dbReference type="CDD" id="cd07989">
    <property type="entry name" value="LPLAT_AGPAT-like"/>
    <property type="match status" value="1"/>
</dbReference>
<keyword evidence="9" id="KW-0012">Acyltransferase</keyword>
<dbReference type="GO" id="GO:0005741">
    <property type="term" value="C:mitochondrial outer membrane"/>
    <property type="evidence" value="ECO:0007669"/>
    <property type="project" value="UniProtKB-SubCell"/>
</dbReference>
<dbReference type="GO" id="GO:0047184">
    <property type="term" value="F:1-acylglycerophosphocholine O-acyltransferase activity"/>
    <property type="evidence" value="ECO:0007669"/>
    <property type="project" value="TreeGrafter"/>
</dbReference>
<gene>
    <name evidence="14" type="ORF">CVT26_000848</name>
</gene>
<dbReference type="GO" id="GO:0007007">
    <property type="term" value="P:inner mitochondrial membrane organization"/>
    <property type="evidence" value="ECO:0007669"/>
    <property type="project" value="TreeGrafter"/>
</dbReference>
<keyword evidence="5" id="KW-0999">Mitochondrion inner membrane</keyword>
<dbReference type="InParanoid" id="A0A409YLE0"/>
<evidence type="ECO:0000256" key="11">
    <source>
        <dbReference type="ARBA" id="ARBA00047906"/>
    </source>
</evidence>